<dbReference type="Proteomes" id="UP000016930">
    <property type="component" value="Unassembled WGS sequence"/>
</dbReference>
<reference evidence="1 2" key="1">
    <citation type="journal article" date="2012" name="Proc. Natl. Acad. Sci. U.S.A.">
        <title>Comparative genomics of Ceriporiopsis subvermispora and Phanerochaete chrysosporium provide insight into selective ligninolysis.</title>
        <authorList>
            <person name="Fernandez-Fueyo E."/>
            <person name="Ruiz-Duenas F.J."/>
            <person name="Ferreira P."/>
            <person name="Floudas D."/>
            <person name="Hibbett D.S."/>
            <person name="Canessa P."/>
            <person name="Larrondo L.F."/>
            <person name="James T.Y."/>
            <person name="Seelenfreund D."/>
            <person name="Lobos S."/>
            <person name="Polanco R."/>
            <person name="Tello M."/>
            <person name="Honda Y."/>
            <person name="Watanabe T."/>
            <person name="Watanabe T."/>
            <person name="Ryu J.S."/>
            <person name="Kubicek C.P."/>
            <person name="Schmoll M."/>
            <person name="Gaskell J."/>
            <person name="Hammel K.E."/>
            <person name="St John F.J."/>
            <person name="Vanden Wymelenberg A."/>
            <person name="Sabat G."/>
            <person name="Splinter BonDurant S."/>
            <person name="Syed K."/>
            <person name="Yadav J.S."/>
            <person name="Doddapaneni H."/>
            <person name="Subramanian V."/>
            <person name="Lavin J.L."/>
            <person name="Oguiza J.A."/>
            <person name="Perez G."/>
            <person name="Pisabarro A.G."/>
            <person name="Ramirez L."/>
            <person name="Santoyo F."/>
            <person name="Master E."/>
            <person name="Coutinho P.M."/>
            <person name="Henrissat B."/>
            <person name="Lombard V."/>
            <person name="Magnuson J.K."/>
            <person name="Kuees U."/>
            <person name="Hori C."/>
            <person name="Igarashi K."/>
            <person name="Samejima M."/>
            <person name="Held B.W."/>
            <person name="Barry K.W."/>
            <person name="LaButti K.M."/>
            <person name="Lapidus A."/>
            <person name="Lindquist E.A."/>
            <person name="Lucas S.M."/>
            <person name="Riley R."/>
            <person name="Salamov A.A."/>
            <person name="Hoffmeister D."/>
            <person name="Schwenk D."/>
            <person name="Hadar Y."/>
            <person name="Yarden O."/>
            <person name="de Vries R.P."/>
            <person name="Wiebenga A."/>
            <person name="Stenlid J."/>
            <person name="Eastwood D."/>
            <person name="Grigoriev I.V."/>
            <person name="Berka R.M."/>
            <person name="Blanchette R.A."/>
            <person name="Kersten P."/>
            <person name="Martinez A.T."/>
            <person name="Vicuna R."/>
            <person name="Cullen D."/>
        </authorList>
    </citation>
    <scope>NUCLEOTIDE SEQUENCE [LARGE SCALE GENOMIC DNA]</scope>
    <source>
        <strain evidence="1 2">B</strain>
    </source>
</reference>
<keyword evidence="2" id="KW-1185">Reference proteome</keyword>
<protein>
    <submittedName>
        <fullName evidence="1">Uncharacterized protein</fullName>
    </submittedName>
</protein>
<sequence length="266" mass="29144">MSLRLRTLRRRRTGVISWYLVPGTWPWPSAFRPGAYNSDPLSAPRFAPQKLRAQNSKRIPDFRPPDDPLRLQSSLPVFAARPSRFAGSAKRQRTTTRTFSAAGRALGLGSWSSGLGPRSSLHIAGARRAQKVSQSPRHCCPATFVATVFWVAPVSLPARSVYPSAHLHAALAPQRNRSGPPRPVTRALLGTSHAGARVRRPALLSFPPHRESDLAAPEIVQGQGQRTAPNLPRAPDLARLLAASYEHQHLREGRVRESRAAGSEAR</sequence>
<proteinExistence type="predicted"/>
<dbReference type="AlphaFoldDB" id="M2PHR3"/>
<evidence type="ECO:0000313" key="2">
    <source>
        <dbReference type="Proteomes" id="UP000016930"/>
    </source>
</evidence>
<name>M2PHR3_CERS8</name>
<accession>M2PHR3</accession>
<organism evidence="1 2">
    <name type="scientific">Ceriporiopsis subvermispora (strain B)</name>
    <name type="common">White-rot fungus</name>
    <name type="synonym">Gelatoporia subvermispora</name>
    <dbReference type="NCBI Taxonomy" id="914234"/>
    <lineage>
        <taxon>Eukaryota</taxon>
        <taxon>Fungi</taxon>
        <taxon>Dikarya</taxon>
        <taxon>Basidiomycota</taxon>
        <taxon>Agaricomycotina</taxon>
        <taxon>Agaricomycetes</taxon>
        <taxon>Polyporales</taxon>
        <taxon>Gelatoporiaceae</taxon>
        <taxon>Gelatoporia</taxon>
    </lineage>
</organism>
<gene>
    <name evidence="1" type="ORF">CERSUDRAFT_96743</name>
</gene>
<evidence type="ECO:0000313" key="1">
    <source>
        <dbReference type="EMBL" id="EMD35629.1"/>
    </source>
</evidence>
<dbReference type="HOGENOM" id="CLU_1045857_0_0_1"/>
<dbReference type="EMBL" id="KB445800">
    <property type="protein sequence ID" value="EMD35629.1"/>
    <property type="molecule type" value="Genomic_DNA"/>
</dbReference>